<accession>A0ABW4CES4</accession>
<reference evidence="3" key="1">
    <citation type="journal article" date="2019" name="Int. J. Syst. Evol. Microbiol.">
        <title>The Global Catalogue of Microorganisms (GCM) 10K type strain sequencing project: providing services to taxonomists for standard genome sequencing and annotation.</title>
        <authorList>
            <consortium name="The Broad Institute Genomics Platform"/>
            <consortium name="The Broad Institute Genome Sequencing Center for Infectious Disease"/>
            <person name="Wu L."/>
            <person name="Ma J."/>
        </authorList>
    </citation>
    <scope>NUCLEOTIDE SEQUENCE [LARGE SCALE GENOMIC DNA]</scope>
    <source>
        <strain evidence="3">S1</strain>
    </source>
</reference>
<evidence type="ECO:0000256" key="1">
    <source>
        <dbReference type="SAM" id="Phobius"/>
    </source>
</evidence>
<comment type="caution">
    <text evidence="2">The sequence shown here is derived from an EMBL/GenBank/DDBJ whole genome shotgun (WGS) entry which is preliminary data.</text>
</comment>
<dbReference type="Proteomes" id="UP001597282">
    <property type="component" value="Unassembled WGS sequence"/>
</dbReference>
<sequence length="600" mass="67258">MKSTGNVEGRYYERYQVEDVLTFFSGQLISAKSADGMQVLLQEISLKEPLPPGVEKTLTNLENEHLAPILDVIEEPDRIVLVHPPLTGEPLSLMIRPRQGMEPAQALSVYRQLLRTTVRLSKLSIPLYTTLDPRNIIMEGSELFVLFVSFEKMTKMEDDVKWRFLLHFLLTGFRLDRWPEDPESERSIRELPKPMKDLVLKAMDPEQSMEQVLEAAEKTVPPKTEKETSKKGISSTRKWIYPGIAMVLLVAGVVAGNQYILNNQGAAADQEDKEKQLSIKGKGTYSNVSFAKDQATTKALPPSIDTSFRLTGEFSQKENKPFSLSVVSENVESDFGVRISGKGRVHLFQYVNGETFKLADSGDSFSIQPDKKYQLEVIYLPGQPFRISLSEKGSSSKWVAVGQVPVDSVFKVEMKGMKGTQFANPEIAQIDSEPKSLAGWMEGQPWVLVDGDGILHPDRFEVGSNARVHMDQEQSSFSFKRGEDFDGDPLRLELESVTGEHYTLSWMKNGLIELSRVGYETEKLGASYLGTKWDPTKDSGVAITSDSSEFSIELTHQDVKRKIETHPDKPVSLRKISIVTQSEITLMKEKSDSPETGIHS</sequence>
<evidence type="ECO:0000313" key="2">
    <source>
        <dbReference type="EMBL" id="MFD1428041.1"/>
    </source>
</evidence>
<dbReference type="SUPFAM" id="SSF56112">
    <property type="entry name" value="Protein kinase-like (PK-like)"/>
    <property type="match status" value="1"/>
</dbReference>
<evidence type="ECO:0000313" key="3">
    <source>
        <dbReference type="Proteomes" id="UP001597282"/>
    </source>
</evidence>
<organism evidence="2 3">
    <name type="scientific">Kroppenstedtia sanguinis</name>
    <dbReference type="NCBI Taxonomy" id="1380684"/>
    <lineage>
        <taxon>Bacteria</taxon>
        <taxon>Bacillati</taxon>
        <taxon>Bacillota</taxon>
        <taxon>Bacilli</taxon>
        <taxon>Bacillales</taxon>
        <taxon>Thermoactinomycetaceae</taxon>
        <taxon>Kroppenstedtia</taxon>
    </lineage>
</organism>
<gene>
    <name evidence="2" type="ORF">ACFQ4Y_14130</name>
</gene>
<keyword evidence="3" id="KW-1185">Reference proteome</keyword>
<proteinExistence type="predicted"/>
<keyword evidence="1" id="KW-1133">Transmembrane helix</keyword>
<name>A0ABW4CES4_9BACL</name>
<keyword evidence="1" id="KW-0472">Membrane</keyword>
<feature type="transmembrane region" description="Helical" evidence="1">
    <location>
        <begin position="239"/>
        <end position="261"/>
    </location>
</feature>
<dbReference type="EMBL" id="JBHTNU010000017">
    <property type="protein sequence ID" value="MFD1428041.1"/>
    <property type="molecule type" value="Genomic_DNA"/>
</dbReference>
<dbReference type="RefSeq" id="WP_380166575.1">
    <property type="nucleotide sequence ID" value="NZ_JBHTNU010000017.1"/>
</dbReference>
<protein>
    <submittedName>
        <fullName evidence="2">Uncharacterized protein</fullName>
    </submittedName>
</protein>
<keyword evidence="1" id="KW-0812">Transmembrane</keyword>
<dbReference type="InterPro" id="IPR011009">
    <property type="entry name" value="Kinase-like_dom_sf"/>
</dbReference>